<evidence type="ECO:0000259" key="1">
    <source>
        <dbReference type="Pfam" id="PF08501"/>
    </source>
</evidence>
<dbReference type="GO" id="GO:0004764">
    <property type="term" value="F:shikimate 3-dehydrogenase (NADP+) activity"/>
    <property type="evidence" value="ECO:0007669"/>
    <property type="project" value="InterPro"/>
</dbReference>
<dbReference type="EMBL" id="AVOT02062366">
    <property type="protein sequence ID" value="MBW0555401.1"/>
    <property type="molecule type" value="Genomic_DNA"/>
</dbReference>
<organism evidence="2 3">
    <name type="scientific">Austropuccinia psidii MF-1</name>
    <dbReference type="NCBI Taxonomy" id="1389203"/>
    <lineage>
        <taxon>Eukaryota</taxon>
        <taxon>Fungi</taxon>
        <taxon>Dikarya</taxon>
        <taxon>Basidiomycota</taxon>
        <taxon>Pucciniomycotina</taxon>
        <taxon>Pucciniomycetes</taxon>
        <taxon>Pucciniales</taxon>
        <taxon>Sphaerophragmiaceae</taxon>
        <taxon>Austropuccinia</taxon>
    </lineage>
</organism>
<dbReference type="PANTHER" id="PTHR21089:SF1">
    <property type="entry name" value="BIFUNCTIONAL 3-DEHYDROQUINATE DEHYDRATASE_SHIKIMATE DEHYDROGENASE, CHLOROPLASTIC"/>
    <property type="match status" value="1"/>
</dbReference>
<reference evidence="2" key="1">
    <citation type="submission" date="2021-03" db="EMBL/GenBank/DDBJ databases">
        <title>Draft genome sequence of rust myrtle Austropuccinia psidii MF-1, a brazilian biotype.</title>
        <authorList>
            <person name="Quecine M.C."/>
            <person name="Pachon D.M.R."/>
            <person name="Bonatelli M.L."/>
            <person name="Correr F.H."/>
            <person name="Franceschini L.M."/>
            <person name="Leite T.F."/>
            <person name="Margarido G.R.A."/>
            <person name="Almeida C.A."/>
            <person name="Ferrarezi J.A."/>
            <person name="Labate C.A."/>
        </authorList>
    </citation>
    <scope>NUCLEOTIDE SEQUENCE</scope>
    <source>
        <strain evidence="2">MF-1</strain>
    </source>
</reference>
<dbReference type="OrthoDB" id="204377at2759"/>
<sequence>MKKRYILFGHPISHSAAPSFHNYIWQNLDPNRQYVLHDTTQMDLDHLLEKIQAELRQGTFAGAAVTMPWKTKIIKSGLLDYIQPAACQIGAINTIYISPSGQLIGDNTDWIGIQKALGVIRENVPSAGLIIGSGATARSAAYALNQLNLSPIYLINRNLQESLDLIANFPSLDLRHVPDLKKFTLERTGIDVPILRLVVGCIPSDVPQTKAEKLVYELAKCFFNDLNRHQNPIFLEMAYKPRQTPMVITAQQAGWNTIGGIHAMIEQGLAQIKIWLKNPEPFIPIRTEAQKNSNDQLKELIPQKLEIEVRKMILNMNDL</sequence>
<dbReference type="SUPFAM" id="SSF51735">
    <property type="entry name" value="NAD(P)-binding Rossmann-fold domains"/>
    <property type="match status" value="1"/>
</dbReference>
<dbReference type="GO" id="GO:0009423">
    <property type="term" value="P:chorismate biosynthetic process"/>
    <property type="evidence" value="ECO:0007669"/>
    <property type="project" value="TreeGrafter"/>
</dbReference>
<dbReference type="InterPro" id="IPR046346">
    <property type="entry name" value="Aminoacid_DH-like_N_sf"/>
</dbReference>
<dbReference type="InterPro" id="IPR013708">
    <property type="entry name" value="Shikimate_DH-bd_N"/>
</dbReference>
<keyword evidence="3" id="KW-1185">Reference proteome</keyword>
<dbReference type="PANTHER" id="PTHR21089">
    <property type="entry name" value="SHIKIMATE DEHYDROGENASE"/>
    <property type="match status" value="1"/>
</dbReference>
<dbReference type="InterPro" id="IPR022893">
    <property type="entry name" value="Shikimate_DH_fam"/>
</dbReference>
<name>A0A9Q3J4H7_9BASI</name>
<dbReference type="Pfam" id="PF08501">
    <property type="entry name" value="Shikimate_dh_N"/>
    <property type="match status" value="1"/>
</dbReference>
<protein>
    <recommendedName>
        <fullName evidence="1">Shikimate dehydrogenase substrate binding N-terminal domain-containing protein</fullName>
    </recommendedName>
</protein>
<evidence type="ECO:0000313" key="2">
    <source>
        <dbReference type="EMBL" id="MBW0555401.1"/>
    </source>
</evidence>
<dbReference type="InterPro" id="IPR036291">
    <property type="entry name" value="NAD(P)-bd_dom_sf"/>
</dbReference>
<dbReference type="GO" id="GO:0019632">
    <property type="term" value="P:shikimate metabolic process"/>
    <property type="evidence" value="ECO:0007669"/>
    <property type="project" value="TreeGrafter"/>
</dbReference>
<dbReference type="CDD" id="cd01065">
    <property type="entry name" value="NAD_bind_Shikimate_DH"/>
    <property type="match status" value="1"/>
</dbReference>
<evidence type="ECO:0000313" key="3">
    <source>
        <dbReference type="Proteomes" id="UP000765509"/>
    </source>
</evidence>
<feature type="domain" description="Shikimate dehydrogenase substrate binding N-terminal" evidence="1">
    <location>
        <begin position="7"/>
        <end position="95"/>
    </location>
</feature>
<dbReference type="Gene3D" id="3.40.50.720">
    <property type="entry name" value="NAD(P)-binding Rossmann-like Domain"/>
    <property type="match status" value="1"/>
</dbReference>
<accession>A0A9Q3J4H7</accession>
<proteinExistence type="predicted"/>
<dbReference type="AlphaFoldDB" id="A0A9Q3J4H7"/>
<gene>
    <name evidence="2" type="ORF">O181_095116</name>
</gene>
<dbReference type="Gene3D" id="3.40.50.10860">
    <property type="entry name" value="Leucine Dehydrogenase, chain A, domain 1"/>
    <property type="match status" value="1"/>
</dbReference>
<dbReference type="SUPFAM" id="SSF53223">
    <property type="entry name" value="Aminoacid dehydrogenase-like, N-terminal domain"/>
    <property type="match status" value="1"/>
</dbReference>
<comment type="caution">
    <text evidence="2">The sequence shown here is derived from an EMBL/GenBank/DDBJ whole genome shotgun (WGS) entry which is preliminary data.</text>
</comment>
<dbReference type="Proteomes" id="UP000765509">
    <property type="component" value="Unassembled WGS sequence"/>
</dbReference>